<dbReference type="InterPro" id="IPR025112">
    <property type="entry name" value="PCMD"/>
</dbReference>
<dbReference type="RefSeq" id="WP_155090667.1">
    <property type="nucleotide sequence ID" value="NZ_CP102754.1"/>
</dbReference>
<proteinExistence type="predicted"/>
<name>A0A6I3LGE5_9FLAO</name>
<feature type="domain" description="Putative carbohydrate metabolism" evidence="1">
    <location>
        <begin position="124"/>
        <end position="374"/>
    </location>
</feature>
<comment type="caution">
    <text evidence="2">The sequence shown here is derived from an EMBL/GenBank/DDBJ whole genome shotgun (WGS) entry which is preliminary data.</text>
</comment>
<dbReference type="PROSITE" id="PS51257">
    <property type="entry name" value="PROKAR_LIPOPROTEIN"/>
    <property type="match status" value="1"/>
</dbReference>
<accession>A0A6I3LGE5</accession>
<sequence>MRLNYLFIPLLAFIGITFSSCIKDEALNNEADIEIATIPEEFILSSPIISNDKVTFTVYKSLDLTKVAPEFRLTNGATIIPASGTVRDFSKGPLTYEVTSQSATFKKNYTIEFVNSEISTAYQFETFKEKAGGFYNADIYHVFYENGIDEDTGKEKETFEWASGNIGFAMTDGDTDNPKKPSDFPTSAVSNGFVGHGLKLTTLSTEPLGPMMGSPLAAGNLFLGEFDLAIAVSKPLKGTKFGVSFTKEPIMLRGYFKYKRGEEFQINNLEKNKIKEDRWDAYAILFEAGPEDVLYGDHDFIDEKIVSIARVPESQKKETSTWTLFEVPFQYVEGKTYDPKNKKYKLALVFSSSEEGSLFNGAIGSTLYIDEVEILTNDENENPKN</sequence>
<dbReference type="Pfam" id="PF13201">
    <property type="entry name" value="PCMD"/>
    <property type="match status" value="1"/>
</dbReference>
<reference evidence="2 3" key="1">
    <citation type="submission" date="2019-11" db="EMBL/GenBank/DDBJ databases">
        <title>Genome of Strain BIT-d1.</title>
        <authorList>
            <person name="Yang Y."/>
        </authorList>
    </citation>
    <scope>NUCLEOTIDE SEQUENCE [LARGE SCALE GENOMIC DNA]</scope>
    <source>
        <strain evidence="2 3">BIT-d1</strain>
    </source>
</reference>
<dbReference type="Proteomes" id="UP000438760">
    <property type="component" value="Unassembled WGS sequence"/>
</dbReference>
<evidence type="ECO:0000259" key="1">
    <source>
        <dbReference type="Pfam" id="PF13201"/>
    </source>
</evidence>
<dbReference type="InterPro" id="IPR038653">
    <property type="entry name" value="Put_CMD_sf"/>
</dbReference>
<dbReference type="Gene3D" id="2.60.40.2340">
    <property type="match status" value="1"/>
</dbReference>
<dbReference type="AlphaFoldDB" id="A0A6I3LGE5"/>
<evidence type="ECO:0000313" key="2">
    <source>
        <dbReference type="EMBL" id="MTG96616.1"/>
    </source>
</evidence>
<evidence type="ECO:0000313" key="3">
    <source>
        <dbReference type="Proteomes" id="UP000438760"/>
    </source>
</evidence>
<dbReference type="EMBL" id="WMJX01000001">
    <property type="protein sequence ID" value="MTG96616.1"/>
    <property type="molecule type" value="Genomic_DNA"/>
</dbReference>
<organism evidence="2 3">
    <name type="scientific">Myroides albus</name>
    <dbReference type="NCBI Taxonomy" id="2562892"/>
    <lineage>
        <taxon>Bacteria</taxon>
        <taxon>Pseudomonadati</taxon>
        <taxon>Bacteroidota</taxon>
        <taxon>Flavobacteriia</taxon>
        <taxon>Flavobacteriales</taxon>
        <taxon>Flavobacteriaceae</taxon>
        <taxon>Myroides</taxon>
    </lineage>
</organism>
<gene>
    <name evidence="2" type="ORF">GJV76_00410</name>
</gene>
<protein>
    <recommendedName>
        <fullName evidence="1">Putative carbohydrate metabolism domain-containing protein</fullName>
    </recommendedName>
</protein>
<keyword evidence="3" id="KW-1185">Reference proteome</keyword>
<dbReference type="OrthoDB" id="713122at2"/>
<dbReference type="Gene3D" id="2.60.120.890">
    <property type="entry name" value="BT2081, beta-jelly-roll domain"/>
    <property type="match status" value="1"/>
</dbReference>